<organism evidence="1 2">
    <name type="scientific">Donghicola eburneus</name>
    <dbReference type="NCBI Taxonomy" id="393278"/>
    <lineage>
        <taxon>Bacteria</taxon>
        <taxon>Pseudomonadati</taxon>
        <taxon>Pseudomonadota</taxon>
        <taxon>Alphaproteobacteria</taxon>
        <taxon>Rhodobacterales</taxon>
        <taxon>Roseobacteraceae</taxon>
        <taxon>Donghicola</taxon>
    </lineage>
</organism>
<keyword evidence="2" id="KW-1185">Reference proteome</keyword>
<protein>
    <submittedName>
        <fullName evidence="1">Uncharacterized protein</fullName>
    </submittedName>
</protein>
<accession>A0A1M4N0M6</accession>
<evidence type="ECO:0000313" key="2">
    <source>
        <dbReference type="Proteomes" id="UP000184085"/>
    </source>
</evidence>
<dbReference type="RefSeq" id="WP_072707001.1">
    <property type="nucleotide sequence ID" value="NZ_FMJB01000055.1"/>
</dbReference>
<evidence type="ECO:0000313" key="1">
    <source>
        <dbReference type="EMBL" id="SCM68379.1"/>
    </source>
</evidence>
<gene>
    <name evidence="1" type="ORF">KARMA_2597</name>
</gene>
<dbReference type="Proteomes" id="UP000184085">
    <property type="component" value="Unassembled WGS sequence"/>
</dbReference>
<reference evidence="2" key="1">
    <citation type="submission" date="2016-09" db="EMBL/GenBank/DDBJ databases">
        <authorList>
            <person name="Wibberg D."/>
        </authorList>
    </citation>
    <scope>NUCLEOTIDE SEQUENCE [LARGE SCALE GENOMIC DNA]</scope>
</reference>
<dbReference type="EMBL" id="FMJB01000055">
    <property type="protein sequence ID" value="SCM68379.1"/>
    <property type="molecule type" value="Genomic_DNA"/>
</dbReference>
<dbReference type="AlphaFoldDB" id="A0A1M4N0M6"/>
<name>A0A1M4N0M6_9RHOB</name>
<sequence length="97" mass="10740">MTVDPDKAMKLSDGNSVSFNVNDFEPTSTIGALVRTTQYLKAHLDALYSNSDWRMAVYKEVFEDLTVHNQEGTGSEREAAMLKATELVAQVLGVENK</sequence>
<proteinExistence type="predicted"/>